<evidence type="ECO:0000313" key="2">
    <source>
        <dbReference type="EMBL" id="GER46324.1"/>
    </source>
</evidence>
<gene>
    <name evidence="2" type="ORF">STAS_23363</name>
</gene>
<dbReference type="AlphaFoldDB" id="A0A5A7QM78"/>
<organism evidence="2 3">
    <name type="scientific">Striga asiatica</name>
    <name type="common">Asiatic witchweed</name>
    <name type="synonym">Buchnera asiatica</name>
    <dbReference type="NCBI Taxonomy" id="4170"/>
    <lineage>
        <taxon>Eukaryota</taxon>
        <taxon>Viridiplantae</taxon>
        <taxon>Streptophyta</taxon>
        <taxon>Embryophyta</taxon>
        <taxon>Tracheophyta</taxon>
        <taxon>Spermatophyta</taxon>
        <taxon>Magnoliopsida</taxon>
        <taxon>eudicotyledons</taxon>
        <taxon>Gunneridae</taxon>
        <taxon>Pentapetalae</taxon>
        <taxon>asterids</taxon>
        <taxon>lamiids</taxon>
        <taxon>Lamiales</taxon>
        <taxon>Orobanchaceae</taxon>
        <taxon>Buchnereae</taxon>
        <taxon>Striga</taxon>
    </lineage>
</organism>
<proteinExistence type="predicted"/>
<keyword evidence="3" id="KW-1185">Reference proteome</keyword>
<evidence type="ECO:0000313" key="3">
    <source>
        <dbReference type="Proteomes" id="UP000325081"/>
    </source>
</evidence>
<sequence length="279" mass="31990">MAKLERLILLTSFTAIKRRLQALICSSTKEGSLLITCCAQLVALLRFTPFMLRCCSWESPEIHSRLSQSNSVLEACEQANERRDFFLKVVLAQVKIFQMLQVEQRWGKRLNRVVSRKRKGRPKKHYFLTVGPASTQSLVTFASCTATFCFPRKQINTISREKSCRTLSNAHKSTLIVEERWFRDNGITHLSAAESLKLNVDPYTENSWTFLVLDDTYHDLNYATQVYEGGHVTDNENNRLVVSESNHLVVVVGSGCLRGVEYWLYINNWRSRWDAMGGA</sequence>
<keyword evidence="2" id="KW-0645">Protease</keyword>
<dbReference type="SUPFAM" id="SSF54001">
    <property type="entry name" value="Cysteine proteinases"/>
    <property type="match status" value="1"/>
</dbReference>
<feature type="domain" description="Peptidase C1A papain C-terminal" evidence="1">
    <location>
        <begin position="223"/>
        <end position="277"/>
    </location>
</feature>
<dbReference type="EMBL" id="BKCP01007515">
    <property type="protein sequence ID" value="GER46324.1"/>
    <property type="molecule type" value="Genomic_DNA"/>
</dbReference>
<keyword evidence="2" id="KW-0378">Hydrolase</keyword>
<evidence type="ECO:0000259" key="1">
    <source>
        <dbReference type="Pfam" id="PF00112"/>
    </source>
</evidence>
<dbReference type="Pfam" id="PF00112">
    <property type="entry name" value="Peptidase_C1"/>
    <property type="match status" value="1"/>
</dbReference>
<dbReference type="GO" id="GO:0008234">
    <property type="term" value="F:cysteine-type peptidase activity"/>
    <property type="evidence" value="ECO:0007669"/>
    <property type="project" value="InterPro"/>
</dbReference>
<reference evidence="3" key="1">
    <citation type="journal article" date="2019" name="Curr. Biol.">
        <title>Genome Sequence of Striga asiatica Provides Insight into the Evolution of Plant Parasitism.</title>
        <authorList>
            <person name="Yoshida S."/>
            <person name="Kim S."/>
            <person name="Wafula E.K."/>
            <person name="Tanskanen J."/>
            <person name="Kim Y.M."/>
            <person name="Honaas L."/>
            <person name="Yang Z."/>
            <person name="Spallek T."/>
            <person name="Conn C.E."/>
            <person name="Ichihashi Y."/>
            <person name="Cheong K."/>
            <person name="Cui S."/>
            <person name="Der J.P."/>
            <person name="Gundlach H."/>
            <person name="Jiao Y."/>
            <person name="Hori C."/>
            <person name="Ishida J.K."/>
            <person name="Kasahara H."/>
            <person name="Kiba T."/>
            <person name="Kim M.S."/>
            <person name="Koo N."/>
            <person name="Laohavisit A."/>
            <person name="Lee Y.H."/>
            <person name="Lumba S."/>
            <person name="McCourt P."/>
            <person name="Mortimer J.C."/>
            <person name="Mutuku J.M."/>
            <person name="Nomura T."/>
            <person name="Sasaki-Sekimoto Y."/>
            <person name="Seto Y."/>
            <person name="Wang Y."/>
            <person name="Wakatake T."/>
            <person name="Sakakibara H."/>
            <person name="Demura T."/>
            <person name="Yamaguchi S."/>
            <person name="Yoneyama K."/>
            <person name="Manabe R.I."/>
            <person name="Nelson D.C."/>
            <person name="Schulman A.H."/>
            <person name="Timko M.P."/>
            <person name="dePamphilis C.W."/>
            <person name="Choi D."/>
            <person name="Shirasu K."/>
        </authorList>
    </citation>
    <scope>NUCLEOTIDE SEQUENCE [LARGE SCALE GENOMIC DNA]</scope>
    <source>
        <strain evidence="3">cv. UVA1</strain>
    </source>
</reference>
<dbReference type="InterPro" id="IPR038765">
    <property type="entry name" value="Papain-like_cys_pep_sf"/>
</dbReference>
<dbReference type="Gene3D" id="3.90.70.10">
    <property type="entry name" value="Cysteine proteinases"/>
    <property type="match status" value="1"/>
</dbReference>
<accession>A0A5A7QM78</accession>
<name>A0A5A7QM78_STRAF</name>
<dbReference type="Proteomes" id="UP000325081">
    <property type="component" value="Unassembled WGS sequence"/>
</dbReference>
<comment type="caution">
    <text evidence="2">The sequence shown here is derived from an EMBL/GenBank/DDBJ whole genome shotgun (WGS) entry which is preliminary data.</text>
</comment>
<dbReference type="GO" id="GO:0006508">
    <property type="term" value="P:proteolysis"/>
    <property type="evidence" value="ECO:0007669"/>
    <property type="project" value="UniProtKB-KW"/>
</dbReference>
<protein>
    <submittedName>
        <fullName evidence="2">Cathepsin B-like cysteine protease 2</fullName>
    </submittedName>
</protein>
<dbReference type="InterPro" id="IPR000668">
    <property type="entry name" value="Peptidase_C1A_C"/>
</dbReference>